<dbReference type="Pfam" id="PF10722">
    <property type="entry name" value="YbjN"/>
    <property type="match status" value="1"/>
</dbReference>
<gene>
    <name evidence="2" type="ORF">HYN04_02420</name>
</gene>
<accession>A0A2Z3HPM2</accession>
<keyword evidence="1" id="KW-0732">Signal</keyword>
<dbReference type="RefSeq" id="WP_110449284.1">
    <property type="nucleotide sequence ID" value="NZ_CP029479.1"/>
</dbReference>
<dbReference type="OrthoDB" id="7210618at2"/>
<dbReference type="PROSITE" id="PS51257">
    <property type="entry name" value="PROKAR_LIPOPROTEIN"/>
    <property type="match status" value="1"/>
</dbReference>
<feature type="signal peptide" evidence="1">
    <location>
        <begin position="1"/>
        <end position="44"/>
    </location>
</feature>
<organism evidence="2 3">
    <name type="scientific">Phenylobacterium parvum</name>
    <dbReference type="NCBI Taxonomy" id="2201350"/>
    <lineage>
        <taxon>Bacteria</taxon>
        <taxon>Pseudomonadati</taxon>
        <taxon>Pseudomonadota</taxon>
        <taxon>Alphaproteobacteria</taxon>
        <taxon>Caulobacterales</taxon>
        <taxon>Caulobacteraceae</taxon>
        <taxon>Phenylobacterium</taxon>
    </lineage>
</organism>
<evidence type="ECO:0000256" key="1">
    <source>
        <dbReference type="SAM" id="SignalP"/>
    </source>
</evidence>
<evidence type="ECO:0008006" key="4">
    <source>
        <dbReference type="Google" id="ProtNLM"/>
    </source>
</evidence>
<keyword evidence="3" id="KW-1185">Reference proteome</keyword>
<dbReference type="InterPro" id="IPR019660">
    <property type="entry name" value="Put_sensory_transdc_reg_YbjN"/>
</dbReference>
<dbReference type="EMBL" id="CP029479">
    <property type="protein sequence ID" value="AWM76715.1"/>
    <property type="molecule type" value="Genomic_DNA"/>
</dbReference>
<proteinExistence type="predicted"/>
<dbReference type="Proteomes" id="UP000247763">
    <property type="component" value="Chromosome"/>
</dbReference>
<sequence length="197" mass="20741">MTRELAQGSDHHSVFGKFRSCAASTGVLALALAACALSPVSAEAATAKPAPAKAPAFDARRPADVIAVLGAMEAKAEILRKDQGQIFMKVTTPGGGFGAQMVGCDEAFTACKAIALFSAFSRKGVNLAQINDYNRSQLTCRGIMTPSGEPSVMYAALLNGRMTRDEVREHVGVWQGCLTGFGEFIQDPIGFLSRPQG</sequence>
<protein>
    <recommendedName>
        <fullName evidence="4">YbjN domain-containing protein</fullName>
    </recommendedName>
</protein>
<evidence type="ECO:0000313" key="3">
    <source>
        <dbReference type="Proteomes" id="UP000247763"/>
    </source>
</evidence>
<evidence type="ECO:0000313" key="2">
    <source>
        <dbReference type="EMBL" id="AWM76715.1"/>
    </source>
</evidence>
<reference evidence="3" key="1">
    <citation type="submission" date="2018-05" db="EMBL/GenBank/DDBJ databases">
        <title>Genome sequencing of Phenylobacterium sp. HYN0004.</title>
        <authorList>
            <person name="Yi H."/>
            <person name="Baek C."/>
        </authorList>
    </citation>
    <scope>NUCLEOTIDE SEQUENCE [LARGE SCALE GENOMIC DNA]</scope>
    <source>
        <strain evidence="3">HYN0004</strain>
    </source>
</reference>
<name>A0A2Z3HPM2_9CAUL</name>
<feature type="chain" id="PRO_5016366357" description="YbjN domain-containing protein" evidence="1">
    <location>
        <begin position="45"/>
        <end position="197"/>
    </location>
</feature>
<dbReference type="KEGG" id="phb:HYN04_02420"/>
<dbReference type="AlphaFoldDB" id="A0A2Z3HPM2"/>